<proteinExistence type="predicted"/>
<sequence length="82" mass="9099">MATKTEFTADELRDYLQTELSIEQALDDDTELFSTGLLDSVSMMSVIMFIEQRSGGEVRPADVTLDNFDTIGRIVAYAATLD</sequence>
<accession>A0AAJ6AYL2</accession>
<evidence type="ECO:0000259" key="1">
    <source>
        <dbReference type="PROSITE" id="PS50075"/>
    </source>
</evidence>
<protein>
    <submittedName>
        <fullName evidence="2">Acyl carrier protein</fullName>
    </submittedName>
</protein>
<feature type="domain" description="Carrier" evidence="1">
    <location>
        <begin position="3"/>
        <end position="82"/>
    </location>
</feature>
<dbReference type="EMBL" id="CP119312">
    <property type="protein sequence ID" value="WEK03710.1"/>
    <property type="molecule type" value="Genomic_DNA"/>
</dbReference>
<dbReference type="Pfam" id="PF00550">
    <property type="entry name" value="PP-binding"/>
    <property type="match status" value="1"/>
</dbReference>
<dbReference type="AlphaFoldDB" id="A0AAJ6AYL2"/>
<name>A0AAJ6AYL2_9HYPH</name>
<dbReference type="Gene3D" id="1.10.1200.10">
    <property type="entry name" value="ACP-like"/>
    <property type="match status" value="1"/>
</dbReference>
<organism evidence="2 3">
    <name type="scientific">Candidatus Devosia phytovorans</name>
    <dbReference type="NCBI Taxonomy" id="3121372"/>
    <lineage>
        <taxon>Bacteria</taxon>
        <taxon>Pseudomonadati</taxon>
        <taxon>Pseudomonadota</taxon>
        <taxon>Alphaproteobacteria</taxon>
        <taxon>Hyphomicrobiales</taxon>
        <taxon>Devosiaceae</taxon>
        <taxon>Devosia</taxon>
    </lineage>
</organism>
<dbReference type="InterPro" id="IPR036736">
    <property type="entry name" value="ACP-like_sf"/>
</dbReference>
<dbReference type="InterPro" id="IPR009081">
    <property type="entry name" value="PP-bd_ACP"/>
</dbReference>
<reference evidence="2" key="1">
    <citation type="submission" date="2023-03" db="EMBL/GenBank/DDBJ databases">
        <title>Andean soil-derived lignocellulolytic bacterial consortium as a source of novel taxa and putative plastic-active enzymes.</title>
        <authorList>
            <person name="Diaz-Garcia L."/>
            <person name="Chuvochina M."/>
            <person name="Feuerriegel G."/>
            <person name="Bunk B."/>
            <person name="Sproer C."/>
            <person name="Streit W.R."/>
            <person name="Rodriguez L.M."/>
            <person name="Overmann J."/>
            <person name="Jimenez D.J."/>
        </authorList>
    </citation>
    <scope>NUCLEOTIDE SEQUENCE</scope>
    <source>
        <strain evidence="2">MAG 4196</strain>
    </source>
</reference>
<dbReference type="Proteomes" id="UP001217476">
    <property type="component" value="Chromosome"/>
</dbReference>
<evidence type="ECO:0000313" key="2">
    <source>
        <dbReference type="EMBL" id="WEK03710.1"/>
    </source>
</evidence>
<gene>
    <name evidence="2" type="ORF">P0Y65_16155</name>
</gene>
<evidence type="ECO:0000313" key="3">
    <source>
        <dbReference type="Proteomes" id="UP001217476"/>
    </source>
</evidence>
<dbReference type="PROSITE" id="PS50075">
    <property type="entry name" value="CARRIER"/>
    <property type="match status" value="1"/>
</dbReference>
<dbReference type="SUPFAM" id="SSF47336">
    <property type="entry name" value="ACP-like"/>
    <property type="match status" value="1"/>
</dbReference>